<keyword evidence="16" id="KW-1185">Reference proteome</keyword>
<dbReference type="InterPro" id="IPR003006">
    <property type="entry name" value="Ig/MHC_CS"/>
</dbReference>
<reference evidence="15 16" key="1">
    <citation type="submission" date="2020-10" db="EMBL/GenBank/DDBJ databases">
        <title>Pygocentrus nattereri (red-bellied piranha) genome, fPygNat1, primary haplotype.</title>
        <authorList>
            <person name="Myers G."/>
            <person name="Meyer A."/>
            <person name="Karagic N."/>
            <person name="Pippel M."/>
            <person name="Winkler S."/>
            <person name="Tracey A."/>
            <person name="Wood J."/>
            <person name="Formenti G."/>
            <person name="Howe K."/>
            <person name="Fedrigo O."/>
            <person name="Jarvis E.D."/>
        </authorList>
    </citation>
    <scope>NUCLEOTIDE SEQUENCE [LARGE SCALE GENOMIC DNA]</scope>
</reference>
<feature type="transmembrane region" description="Helical" evidence="13">
    <location>
        <begin position="519"/>
        <end position="542"/>
    </location>
</feature>
<evidence type="ECO:0000256" key="6">
    <source>
        <dbReference type="ARBA" id="ARBA00022989"/>
    </source>
</evidence>
<evidence type="ECO:0000313" key="15">
    <source>
        <dbReference type="Ensembl" id="ENSPNAP00000027781.2"/>
    </source>
</evidence>
<dbReference type="Pfam" id="PF00993">
    <property type="entry name" value="MHC_II_alpha"/>
    <property type="match status" value="1"/>
</dbReference>
<dbReference type="InterPro" id="IPR014745">
    <property type="entry name" value="MHC_II_a/b_N"/>
</dbReference>
<dbReference type="Gene3D" id="2.60.40.10">
    <property type="entry name" value="Immunoglobulins"/>
    <property type="match status" value="1"/>
</dbReference>
<comment type="subcellular location">
    <subcellularLocation>
        <location evidence="1">Membrane</location>
        <topology evidence="1">Single-pass type I membrane protein</topology>
    </subcellularLocation>
</comment>
<keyword evidence="6 13" id="KW-1133">Transmembrane helix</keyword>
<evidence type="ECO:0000256" key="5">
    <source>
        <dbReference type="ARBA" id="ARBA00022859"/>
    </source>
</evidence>
<reference evidence="15" key="3">
    <citation type="submission" date="2025-09" db="UniProtKB">
        <authorList>
            <consortium name="Ensembl"/>
        </authorList>
    </citation>
    <scope>IDENTIFICATION</scope>
</reference>
<evidence type="ECO:0000256" key="9">
    <source>
        <dbReference type="ARBA" id="ARBA00023157"/>
    </source>
</evidence>
<dbReference type="Gene3D" id="3.10.320.10">
    <property type="entry name" value="Class II Histocompatibility Antigen, M Beta Chain, Chain B, domain 1"/>
    <property type="match status" value="1"/>
</dbReference>
<proteinExistence type="inferred from homology"/>
<dbReference type="SMART" id="SM00407">
    <property type="entry name" value="IGc1"/>
    <property type="match status" value="1"/>
</dbReference>
<dbReference type="OMA" id="WLMFVYE"/>
<accession>A0A3B4DXJ7</accession>
<dbReference type="InterPro" id="IPR003597">
    <property type="entry name" value="Ig_C1-set"/>
</dbReference>
<evidence type="ECO:0000256" key="13">
    <source>
        <dbReference type="SAM" id="Phobius"/>
    </source>
</evidence>
<protein>
    <recommendedName>
        <fullName evidence="14">Ig-like domain-containing protein</fullName>
    </recommendedName>
</protein>
<dbReference type="SUPFAM" id="SSF48726">
    <property type="entry name" value="Immunoglobulin"/>
    <property type="match status" value="1"/>
</dbReference>
<sequence length="548" mass="61965">MVDIALKSISTFSGASSHCLNIKKCELLLIHSCSETSVASITVKSGVKYLGIIISRNLIRREEVNIEERLVDMKKSLSHWLTRDLTIFGRILLSKAEGVSKLIYPCHSVFTADKSIKKANSIIFKFLWRNTTHYLRRSQLIREYNKGGVNALDFEALIGLFRVNCLKTYLSLPNSMWFHVPRALFKKLGGLDFLLKCDFELSKIPIQLYKFHKQVLHFWNSAFFFTHDFTPHGSLLWNNRTKLVNRKSVFKTDWYEKGILFVTDLMDSSGVLLDHNKFVDQFNLVCTCREYLKMCKAIPVTLIHLIRSTLLFSNVTSTLPQLMIRDCNLTDIKHKDIRLVVCSDTEKEQIYGLDGEEMWHADFTQGKEVMTMPDFADPSYYEEGAYEGAVANAETCKQNLALFVKATKSPAEPKVAPQTSIYSKSDVELGARNTLICHITGFYPARVGVQWTRNDVKVTDEASLSRYYVTDDRTFNLISTLSFTPKQGDIYTCTVEHVALDRPLTKTWDVQVALPSVGPAVFCGVGLAAGLLGVAAGTFFLVKGNNCN</sequence>
<evidence type="ECO:0000256" key="7">
    <source>
        <dbReference type="ARBA" id="ARBA00023130"/>
    </source>
</evidence>
<organism evidence="15 16">
    <name type="scientific">Pygocentrus nattereri</name>
    <name type="common">Red-bellied piranha</name>
    <dbReference type="NCBI Taxonomy" id="42514"/>
    <lineage>
        <taxon>Eukaryota</taxon>
        <taxon>Metazoa</taxon>
        <taxon>Chordata</taxon>
        <taxon>Craniata</taxon>
        <taxon>Vertebrata</taxon>
        <taxon>Euteleostomi</taxon>
        <taxon>Actinopterygii</taxon>
        <taxon>Neopterygii</taxon>
        <taxon>Teleostei</taxon>
        <taxon>Ostariophysi</taxon>
        <taxon>Characiformes</taxon>
        <taxon>Characoidei</taxon>
        <taxon>Pygocentrus</taxon>
    </lineage>
</organism>
<dbReference type="PROSITE" id="PS00290">
    <property type="entry name" value="IG_MHC"/>
    <property type="match status" value="1"/>
</dbReference>
<evidence type="ECO:0000256" key="4">
    <source>
        <dbReference type="ARBA" id="ARBA00022729"/>
    </source>
</evidence>
<keyword evidence="8 13" id="KW-0472">Membrane</keyword>
<evidence type="ECO:0000259" key="14">
    <source>
        <dbReference type="PROSITE" id="PS50835"/>
    </source>
</evidence>
<dbReference type="SUPFAM" id="SSF54452">
    <property type="entry name" value="MHC antigen-recognition domain"/>
    <property type="match status" value="1"/>
</dbReference>
<dbReference type="PANTHER" id="PTHR19944:SF86">
    <property type="entry name" value="HLA CLASS II HISTOCOMPATIBILITY ANTIGEN, DR ALPHA CHAIN"/>
    <property type="match status" value="1"/>
</dbReference>
<dbReference type="GO" id="GO:0002504">
    <property type="term" value="P:antigen processing and presentation of peptide or polysaccharide antigen via MHC class II"/>
    <property type="evidence" value="ECO:0007669"/>
    <property type="project" value="UniProtKB-KW"/>
</dbReference>
<dbReference type="Proteomes" id="UP001501920">
    <property type="component" value="Chromosome 29"/>
</dbReference>
<evidence type="ECO:0000256" key="8">
    <source>
        <dbReference type="ARBA" id="ARBA00023136"/>
    </source>
</evidence>
<keyword evidence="3 13" id="KW-0812">Transmembrane</keyword>
<evidence type="ECO:0000256" key="1">
    <source>
        <dbReference type="ARBA" id="ARBA00004479"/>
    </source>
</evidence>
<dbReference type="GO" id="GO:0042613">
    <property type="term" value="C:MHC class II protein complex"/>
    <property type="evidence" value="ECO:0007669"/>
    <property type="project" value="UniProtKB-KW"/>
</dbReference>
<reference evidence="15" key="2">
    <citation type="submission" date="2025-08" db="UniProtKB">
        <authorList>
            <consortium name="Ensembl"/>
        </authorList>
    </citation>
    <scope>IDENTIFICATION</scope>
</reference>
<dbReference type="PROSITE" id="PS50835">
    <property type="entry name" value="IG_LIKE"/>
    <property type="match status" value="1"/>
</dbReference>
<dbReference type="InterPro" id="IPR050160">
    <property type="entry name" value="MHC/Immunoglobulin"/>
</dbReference>
<keyword evidence="9" id="KW-1015">Disulfide bond</keyword>
<dbReference type="PANTHER" id="PTHR19944">
    <property type="entry name" value="MHC CLASS II-RELATED"/>
    <property type="match status" value="1"/>
</dbReference>
<dbReference type="Ensembl" id="ENSPNAT00000001823.2">
    <property type="protein sequence ID" value="ENSPNAP00000027781.2"/>
    <property type="gene ID" value="ENSPNAG00000025171.2"/>
</dbReference>
<dbReference type="InterPro" id="IPR011162">
    <property type="entry name" value="MHC_I/II-like_Ag-recog"/>
</dbReference>
<feature type="domain" description="Ig-like" evidence="14">
    <location>
        <begin position="413"/>
        <end position="505"/>
    </location>
</feature>
<comment type="similarity">
    <text evidence="2">Belongs to the MHC class II family.</text>
</comment>
<dbReference type="InterPro" id="IPR013783">
    <property type="entry name" value="Ig-like_fold"/>
</dbReference>
<evidence type="ECO:0000256" key="10">
    <source>
        <dbReference type="ARBA" id="ARBA00023180"/>
    </source>
</evidence>
<keyword evidence="4" id="KW-0732">Signal</keyword>
<evidence type="ECO:0000256" key="3">
    <source>
        <dbReference type="ARBA" id="ARBA00022692"/>
    </source>
</evidence>
<keyword evidence="7" id="KW-1064">Adaptive immunity</keyword>
<dbReference type="AlphaFoldDB" id="A0A3B4DXJ7"/>
<dbReference type="GeneTree" id="ENSGT00940000161847"/>
<dbReference type="GO" id="GO:0002250">
    <property type="term" value="P:adaptive immune response"/>
    <property type="evidence" value="ECO:0007669"/>
    <property type="project" value="UniProtKB-KW"/>
</dbReference>
<keyword evidence="10" id="KW-0325">Glycoprotein</keyword>
<evidence type="ECO:0000256" key="2">
    <source>
        <dbReference type="ARBA" id="ARBA00007394"/>
    </source>
</evidence>
<evidence type="ECO:0000256" key="11">
    <source>
        <dbReference type="ARBA" id="ARBA00023182"/>
    </source>
</evidence>
<dbReference type="Pfam" id="PF07654">
    <property type="entry name" value="C1-set"/>
    <property type="match status" value="1"/>
</dbReference>
<name>A0A3B4DXJ7_PYGNA</name>
<dbReference type="InterPro" id="IPR036179">
    <property type="entry name" value="Ig-like_dom_sf"/>
</dbReference>
<dbReference type="InterPro" id="IPR001003">
    <property type="entry name" value="MHC_II_a_N"/>
</dbReference>
<dbReference type="InterPro" id="IPR007110">
    <property type="entry name" value="Ig-like_dom"/>
</dbReference>
<keyword evidence="5" id="KW-0391">Immunity</keyword>
<evidence type="ECO:0000256" key="12">
    <source>
        <dbReference type="ARBA" id="ARBA00023319"/>
    </source>
</evidence>
<keyword evidence="12" id="KW-0393">Immunoglobulin domain</keyword>
<evidence type="ECO:0000313" key="16">
    <source>
        <dbReference type="Proteomes" id="UP001501920"/>
    </source>
</evidence>
<dbReference type="SMART" id="SM00920">
    <property type="entry name" value="MHC_II_alpha"/>
    <property type="match status" value="1"/>
</dbReference>
<keyword evidence="11" id="KW-0491">MHC II</keyword>